<name>A0A8X6G9Q0_TRICU</name>
<dbReference type="AlphaFoldDB" id="A0A8X6G9Q0"/>
<dbReference type="OrthoDB" id="6410858at2759"/>
<dbReference type="EMBL" id="BMAO01005057">
    <property type="protein sequence ID" value="GFQ98678.1"/>
    <property type="molecule type" value="Genomic_DNA"/>
</dbReference>
<reference evidence="1" key="1">
    <citation type="submission" date="2020-07" db="EMBL/GenBank/DDBJ databases">
        <title>Multicomponent nature underlies the extraordinary mechanical properties of spider dragline silk.</title>
        <authorList>
            <person name="Kono N."/>
            <person name="Nakamura H."/>
            <person name="Mori M."/>
            <person name="Yoshida Y."/>
            <person name="Ohtoshi R."/>
            <person name="Malay A.D."/>
            <person name="Moran D.A.P."/>
            <person name="Tomita M."/>
            <person name="Numata K."/>
            <person name="Arakawa K."/>
        </authorList>
    </citation>
    <scope>NUCLEOTIDE SEQUENCE</scope>
</reference>
<organism evidence="1 2">
    <name type="scientific">Trichonephila clavata</name>
    <name type="common">Joro spider</name>
    <name type="synonym">Nephila clavata</name>
    <dbReference type="NCBI Taxonomy" id="2740835"/>
    <lineage>
        <taxon>Eukaryota</taxon>
        <taxon>Metazoa</taxon>
        <taxon>Ecdysozoa</taxon>
        <taxon>Arthropoda</taxon>
        <taxon>Chelicerata</taxon>
        <taxon>Arachnida</taxon>
        <taxon>Araneae</taxon>
        <taxon>Araneomorphae</taxon>
        <taxon>Entelegynae</taxon>
        <taxon>Araneoidea</taxon>
        <taxon>Nephilidae</taxon>
        <taxon>Trichonephila</taxon>
    </lineage>
</organism>
<evidence type="ECO:0000313" key="2">
    <source>
        <dbReference type="Proteomes" id="UP000887116"/>
    </source>
</evidence>
<accession>A0A8X6G9Q0</accession>
<protein>
    <submittedName>
        <fullName evidence="1">Uncharacterized protein</fullName>
    </submittedName>
</protein>
<comment type="caution">
    <text evidence="1">The sequence shown here is derived from an EMBL/GenBank/DDBJ whole genome shotgun (WGS) entry which is preliminary data.</text>
</comment>
<evidence type="ECO:0000313" key="1">
    <source>
        <dbReference type="EMBL" id="GFQ98678.1"/>
    </source>
</evidence>
<sequence length="104" mass="11706">MLREVTEGSRLQLSSVISPLPPAARSTCLAQYGSDRHPLHSSRRLLVFSQPPSPSASNPYSKHFLGFQHTSTPISDVKNGKWTNNVNVRFNQQLFFGILQYNFC</sequence>
<proteinExistence type="predicted"/>
<dbReference type="Proteomes" id="UP000887116">
    <property type="component" value="Unassembled WGS sequence"/>
</dbReference>
<gene>
    <name evidence="1" type="ORF">TNCT_519581</name>
</gene>
<keyword evidence="2" id="KW-1185">Reference proteome</keyword>